<keyword evidence="2" id="KW-1185">Reference proteome</keyword>
<name>A0A4Z2HC49_9TELE</name>
<dbReference type="AlphaFoldDB" id="A0A4Z2HC49"/>
<protein>
    <submittedName>
        <fullName evidence="1">Uncharacterized protein</fullName>
    </submittedName>
</protein>
<sequence length="75" mass="8467">MDLLCGLGVTERHRGQIFEDGHLHRAVAPIQQRHQGAGLVTENEERYEYDMNANNVVKPVTLRLSLTPSQEPDSQ</sequence>
<evidence type="ECO:0000313" key="2">
    <source>
        <dbReference type="Proteomes" id="UP000314294"/>
    </source>
</evidence>
<gene>
    <name evidence="1" type="ORF">EYF80_026428</name>
</gene>
<comment type="caution">
    <text evidence="1">The sequence shown here is derived from an EMBL/GenBank/DDBJ whole genome shotgun (WGS) entry which is preliminary data.</text>
</comment>
<accession>A0A4Z2HC49</accession>
<dbReference type="EMBL" id="SRLO01000275">
    <property type="protein sequence ID" value="TNN63326.1"/>
    <property type="molecule type" value="Genomic_DNA"/>
</dbReference>
<evidence type="ECO:0000313" key="1">
    <source>
        <dbReference type="EMBL" id="TNN63326.1"/>
    </source>
</evidence>
<organism evidence="1 2">
    <name type="scientific">Liparis tanakae</name>
    <name type="common">Tanaka's snailfish</name>
    <dbReference type="NCBI Taxonomy" id="230148"/>
    <lineage>
        <taxon>Eukaryota</taxon>
        <taxon>Metazoa</taxon>
        <taxon>Chordata</taxon>
        <taxon>Craniata</taxon>
        <taxon>Vertebrata</taxon>
        <taxon>Euteleostomi</taxon>
        <taxon>Actinopterygii</taxon>
        <taxon>Neopterygii</taxon>
        <taxon>Teleostei</taxon>
        <taxon>Neoteleostei</taxon>
        <taxon>Acanthomorphata</taxon>
        <taxon>Eupercaria</taxon>
        <taxon>Perciformes</taxon>
        <taxon>Cottioidei</taxon>
        <taxon>Cottales</taxon>
        <taxon>Liparidae</taxon>
        <taxon>Liparis</taxon>
    </lineage>
</organism>
<dbReference type="Proteomes" id="UP000314294">
    <property type="component" value="Unassembled WGS sequence"/>
</dbReference>
<reference evidence="1 2" key="1">
    <citation type="submission" date="2019-03" db="EMBL/GenBank/DDBJ databases">
        <title>First draft genome of Liparis tanakae, snailfish: a comprehensive survey of snailfish specific genes.</title>
        <authorList>
            <person name="Kim W."/>
            <person name="Song I."/>
            <person name="Jeong J.-H."/>
            <person name="Kim D."/>
            <person name="Kim S."/>
            <person name="Ryu S."/>
            <person name="Song J.Y."/>
            <person name="Lee S.K."/>
        </authorList>
    </citation>
    <scope>NUCLEOTIDE SEQUENCE [LARGE SCALE GENOMIC DNA]</scope>
    <source>
        <tissue evidence="1">Muscle</tissue>
    </source>
</reference>
<proteinExistence type="predicted"/>